<protein>
    <recommendedName>
        <fullName evidence="5">PRA1 family protein</fullName>
    </recommendedName>
</protein>
<sequence>MAVAFPPIRSLKDFLTDAQFSSPTFNDMDRMNNRIINNLIYYQSNYILTVIVIFLLVGVQWTVLNCVMLPNFFARFLHPKDLLIGAISLAVTLTVFGVAQSHKPQLAKIKRQYPLLVPVAVLGSAVLVVHALASILVFLWGFIMPLAVVMMHAATRKRNVKNKFANTVELFKEDVSPMTIILSKICNTEEGTEQERTNNSWR</sequence>
<evidence type="ECO:0000256" key="3">
    <source>
        <dbReference type="ARBA" id="ARBA00022989"/>
    </source>
</evidence>
<comment type="caution">
    <text evidence="6">The sequence shown here is derived from an EMBL/GenBank/DDBJ whole genome shotgun (WGS) entry which is preliminary data.</text>
</comment>
<evidence type="ECO:0000256" key="5">
    <source>
        <dbReference type="RuleBase" id="RU363107"/>
    </source>
</evidence>
<name>A0AAD9UXM3_ACRCE</name>
<proteinExistence type="inferred from homology"/>
<organism evidence="6 7">
    <name type="scientific">Acropora cervicornis</name>
    <name type="common">Staghorn coral</name>
    <dbReference type="NCBI Taxonomy" id="6130"/>
    <lineage>
        <taxon>Eukaryota</taxon>
        <taxon>Metazoa</taxon>
        <taxon>Cnidaria</taxon>
        <taxon>Anthozoa</taxon>
        <taxon>Hexacorallia</taxon>
        <taxon>Scleractinia</taxon>
        <taxon>Astrocoeniina</taxon>
        <taxon>Acroporidae</taxon>
        <taxon>Acropora</taxon>
    </lineage>
</organism>
<dbReference type="GO" id="GO:0016020">
    <property type="term" value="C:membrane"/>
    <property type="evidence" value="ECO:0007669"/>
    <property type="project" value="UniProtKB-SubCell"/>
</dbReference>
<dbReference type="Pfam" id="PF03208">
    <property type="entry name" value="PRA1"/>
    <property type="match status" value="1"/>
</dbReference>
<dbReference type="PANTHER" id="PTHR12859:SF0">
    <property type="entry name" value="PRA1 FAMILY PROTEIN"/>
    <property type="match status" value="1"/>
</dbReference>
<evidence type="ECO:0000256" key="2">
    <source>
        <dbReference type="ARBA" id="ARBA00022692"/>
    </source>
</evidence>
<evidence type="ECO:0000256" key="4">
    <source>
        <dbReference type="ARBA" id="ARBA00023136"/>
    </source>
</evidence>
<reference evidence="6" key="2">
    <citation type="journal article" date="2023" name="Science">
        <title>Genomic signatures of disease resistance in endangered staghorn corals.</title>
        <authorList>
            <person name="Vollmer S.V."/>
            <person name="Selwyn J.D."/>
            <person name="Despard B.A."/>
            <person name="Roesel C.L."/>
        </authorList>
    </citation>
    <scope>NUCLEOTIDE SEQUENCE</scope>
    <source>
        <strain evidence="6">K2</strain>
    </source>
</reference>
<feature type="transmembrane region" description="Helical" evidence="5">
    <location>
        <begin position="82"/>
        <end position="101"/>
    </location>
</feature>
<dbReference type="InterPro" id="IPR004895">
    <property type="entry name" value="Prenylated_rab_accept_PRA1"/>
</dbReference>
<gene>
    <name evidence="6" type="ORF">P5673_025311</name>
</gene>
<evidence type="ECO:0000256" key="1">
    <source>
        <dbReference type="ARBA" id="ARBA00004141"/>
    </source>
</evidence>
<comment type="similarity">
    <text evidence="5">Belongs to the PRA1 family.</text>
</comment>
<dbReference type="AlphaFoldDB" id="A0AAD9UXM3"/>
<dbReference type="EMBL" id="JARQWQ010000078">
    <property type="protein sequence ID" value="KAK2553340.1"/>
    <property type="molecule type" value="Genomic_DNA"/>
</dbReference>
<evidence type="ECO:0000313" key="6">
    <source>
        <dbReference type="EMBL" id="KAK2553340.1"/>
    </source>
</evidence>
<keyword evidence="7" id="KW-1185">Reference proteome</keyword>
<reference evidence="6" key="1">
    <citation type="journal article" date="2023" name="G3 (Bethesda)">
        <title>Whole genome assembly and annotation of the endangered Caribbean coral Acropora cervicornis.</title>
        <authorList>
            <person name="Selwyn J.D."/>
            <person name="Vollmer S.V."/>
        </authorList>
    </citation>
    <scope>NUCLEOTIDE SEQUENCE</scope>
    <source>
        <strain evidence="6">K2</strain>
    </source>
</reference>
<feature type="transmembrane region" description="Helical" evidence="5">
    <location>
        <begin position="137"/>
        <end position="154"/>
    </location>
</feature>
<keyword evidence="3 5" id="KW-1133">Transmembrane helix</keyword>
<evidence type="ECO:0000313" key="7">
    <source>
        <dbReference type="Proteomes" id="UP001249851"/>
    </source>
</evidence>
<feature type="transmembrane region" description="Helical" evidence="5">
    <location>
        <begin position="39"/>
        <end position="62"/>
    </location>
</feature>
<comment type="subcellular location">
    <subcellularLocation>
        <location evidence="1 5">Membrane</location>
        <topology evidence="1 5">Multi-pass membrane protein</topology>
    </subcellularLocation>
</comment>
<feature type="transmembrane region" description="Helical" evidence="5">
    <location>
        <begin position="113"/>
        <end position="131"/>
    </location>
</feature>
<dbReference type="Proteomes" id="UP001249851">
    <property type="component" value="Unassembled WGS sequence"/>
</dbReference>
<dbReference type="PANTHER" id="PTHR12859">
    <property type="entry name" value="PRA1 PROTEIN"/>
    <property type="match status" value="1"/>
</dbReference>
<accession>A0AAD9UXM3</accession>
<keyword evidence="4 5" id="KW-0472">Membrane</keyword>
<keyword evidence="2 5" id="KW-0812">Transmembrane</keyword>